<reference evidence="2" key="1">
    <citation type="submission" date="2018-05" db="EMBL/GenBank/DDBJ databases">
        <authorList>
            <person name="Lanie J.A."/>
            <person name="Ng W.-L."/>
            <person name="Kazmierczak K.M."/>
            <person name="Andrzejewski T.M."/>
            <person name="Davidsen T.M."/>
            <person name="Wayne K.J."/>
            <person name="Tettelin H."/>
            <person name="Glass J.I."/>
            <person name="Rusch D."/>
            <person name="Podicherti R."/>
            <person name="Tsui H.-C.T."/>
            <person name="Winkler M.E."/>
        </authorList>
    </citation>
    <scope>NUCLEOTIDE SEQUENCE</scope>
</reference>
<dbReference type="EMBL" id="UINC01110141">
    <property type="protein sequence ID" value="SVC77446.1"/>
    <property type="molecule type" value="Genomic_DNA"/>
</dbReference>
<accession>A0A382PW48</accession>
<gene>
    <name evidence="2" type="ORF">METZ01_LOCUS330300</name>
</gene>
<organism evidence="2">
    <name type="scientific">marine metagenome</name>
    <dbReference type="NCBI Taxonomy" id="408172"/>
    <lineage>
        <taxon>unclassified sequences</taxon>
        <taxon>metagenomes</taxon>
        <taxon>ecological metagenomes</taxon>
    </lineage>
</organism>
<dbReference type="AlphaFoldDB" id="A0A382PW48"/>
<evidence type="ECO:0000256" key="1">
    <source>
        <dbReference type="SAM" id="MobiDB-lite"/>
    </source>
</evidence>
<feature type="region of interest" description="Disordered" evidence="1">
    <location>
        <begin position="1"/>
        <end position="29"/>
    </location>
</feature>
<name>A0A382PW48_9ZZZZ</name>
<sequence length="168" mass="19878">MAEQEQKTQLKKDELKSERALKKEKEDRKRSVLHIKRCEKYYACLKKEREQTKTQLIENSGVSLATFNKDQPIFLEMYAKNDNDPTKPYVEFRKPMNKNKKKFFLLPIKSKANSLSLFSGESEVSKKLNKSDISDKEWNERLEIIRLDKVERTPDMWKSGMVKGKKKT</sequence>
<proteinExistence type="predicted"/>
<protein>
    <submittedName>
        <fullName evidence="2">Uncharacterized protein</fullName>
    </submittedName>
</protein>
<evidence type="ECO:0000313" key="2">
    <source>
        <dbReference type="EMBL" id="SVC77446.1"/>
    </source>
</evidence>